<evidence type="ECO:0000256" key="5">
    <source>
        <dbReference type="ARBA" id="ARBA00023274"/>
    </source>
</evidence>
<proteinExistence type="inferred from homology"/>
<feature type="domain" description="Large ribosomal subunit protein bL9 C-terminal" evidence="9">
    <location>
        <begin position="64"/>
        <end position="147"/>
    </location>
</feature>
<dbReference type="InterPro" id="IPR020069">
    <property type="entry name" value="Ribosomal_bL9_C"/>
</dbReference>
<dbReference type="NCBIfam" id="TIGR00158">
    <property type="entry name" value="L9"/>
    <property type="match status" value="1"/>
</dbReference>
<dbReference type="Gene3D" id="3.40.5.10">
    <property type="entry name" value="Ribosomal protein L9, N-terminal domain"/>
    <property type="match status" value="1"/>
</dbReference>
<feature type="domain" description="Ribosomal protein L9" evidence="8">
    <location>
        <begin position="1"/>
        <end position="45"/>
    </location>
</feature>
<dbReference type="SUPFAM" id="SSF55653">
    <property type="entry name" value="Ribosomal protein L9 C-domain"/>
    <property type="match status" value="1"/>
</dbReference>
<dbReference type="OrthoDB" id="9788336at2"/>
<keyword evidence="4 7" id="KW-0689">Ribosomal protein</keyword>
<name>A0A1G5W3D2_9FIRM</name>
<dbReference type="PANTHER" id="PTHR21368">
    <property type="entry name" value="50S RIBOSOMAL PROTEIN L9"/>
    <property type="match status" value="1"/>
</dbReference>
<evidence type="ECO:0000313" key="10">
    <source>
        <dbReference type="EMBL" id="SDA52206.1"/>
    </source>
</evidence>
<dbReference type="InterPro" id="IPR036935">
    <property type="entry name" value="Ribosomal_bL9_N_sf"/>
</dbReference>
<evidence type="ECO:0000256" key="7">
    <source>
        <dbReference type="HAMAP-Rule" id="MF_00503"/>
    </source>
</evidence>
<dbReference type="SUPFAM" id="SSF55658">
    <property type="entry name" value="L9 N-domain-like"/>
    <property type="match status" value="1"/>
</dbReference>
<protein>
    <recommendedName>
        <fullName evidence="6 7">Large ribosomal subunit protein bL9</fullName>
    </recommendedName>
</protein>
<evidence type="ECO:0000313" key="11">
    <source>
        <dbReference type="Proteomes" id="UP000199689"/>
    </source>
</evidence>
<dbReference type="Pfam" id="PF01281">
    <property type="entry name" value="Ribosomal_L9_N"/>
    <property type="match status" value="1"/>
</dbReference>
<dbReference type="HAMAP" id="MF_00503">
    <property type="entry name" value="Ribosomal_bL9"/>
    <property type="match status" value="1"/>
</dbReference>
<dbReference type="GO" id="GO:0005840">
    <property type="term" value="C:ribosome"/>
    <property type="evidence" value="ECO:0007669"/>
    <property type="project" value="UniProtKB-KW"/>
</dbReference>
<dbReference type="InterPro" id="IPR009027">
    <property type="entry name" value="Ribosomal_bL9/RNase_H1_N"/>
</dbReference>
<evidence type="ECO:0000256" key="2">
    <source>
        <dbReference type="ARBA" id="ARBA00022730"/>
    </source>
</evidence>
<dbReference type="GO" id="GO:0019843">
    <property type="term" value="F:rRNA binding"/>
    <property type="evidence" value="ECO:0007669"/>
    <property type="project" value="UniProtKB-UniRule"/>
</dbReference>
<organism evidence="10 11">
    <name type="scientific">Allisonella histaminiformans</name>
    <dbReference type="NCBI Taxonomy" id="209880"/>
    <lineage>
        <taxon>Bacteria</taxon>
        <taxon>Bacillati</taxon>
        <taxon>Bacillota</taxon>
        <taxon>Negativicutes</taxon>
        <taxon>Veillonellales</taxon>
        <taxon>Veillonellaceae</taxon>
        <taxon>Allisonella</taxon>
    </lineage>
</organism>
<dbReference type="AlphaFoldDB" id="A0A1G5W3D2"/>
<dbReference type="GO" id="GO:1990904">
    <property type="term" value="C:ribonucleoprotein complex"/>
    <property type="evidence" value="ECO:0007669"/>
    <property type="project" value="UniProtKB-KW"/>
</dbReference>
<dbReference type="Pfam" id="PF03948">
    <property type="entry name" value="Ribosomal_L9_C"/>
    <property type="match status" value="1"/>
</dbReference>
<comment type="function">
    <text evidence="7">Binds to the 23S rRNA.</text>
</comment>
<dbReference type="Proteomes" id="UP000199689">
    <property type="component" value="Unassembled WGS sequence"/>
</dbReference>
<dbReference type="InterPro" id="IPR000244">
    <property type="entry name" value="Ribosomal_bL9"/>
</dbReference>
<evidence type="ECO:0000256" key="3">
    <source>
        <dbReference type="ARBA" id="ARBA00022884"/>
    </source>
</evidence>
<evidence type="ECO:0000256" key="4">
    <source>
        <dbReference type="ARBA" id="ARBA00022980"/>
    </source>
</evidence>
<dbReference type="InterPro" id="IPR020594">
    <property type="entry name" value="Ribosomal_bL9_bac/chp"/>
</dbReference>
<dbReference type="Gene3D" id="3.10.430.100">
    <property type="entry name" value="Ribosomal protein L9, C-terminal domain"/>
    <property type="match status" value="1"/>
</dbReference>
<dbReference type="InterPro" id="IPR020070">
    <property type="entry name" value="Ribosomal_bL9_N"/>
</dbReference>
<dbReference type="EMBL" id="FMXA01000012">
    <property type="protein sequence ID" value="SDA52206.1"/>
    <property type="molecule type" value="Genomic_DNA"/>
</dbReference>
<dbReference type="GO" id="GO:0006412">
    <property type="term" value="P:translation"/>
    <property type="evidence" value="ECO:0007669"/>
    <property type="project" value="UniProtKB-UniRule"/>
</dbReference>
<dbReference type="RefSeq" id="WP_091364592.1">
    <property type="nucleotide sequence ID" value="NZ_FMXA01000012.1"/>
</dbReference>
<evidence type="ECO:0000259" key="9">
    <source>
        <dbReference type="Pfam" id="PF03948"/>
    </source>
</evidence>
<keyword evidence="2 7" id="KW-0699">rRNA-binding</keyword>
<comment type="similarity">
    <text evidence="1 7">Belongs to the bacterial ribosomal protein bL9 family.</text>
</comment>
<dbReference type="STRING" id="209880.SAMN02910343_01084"/>
<evidence type="ECO:0000256" key="6">
    <source>
        <dbReference type="ARBA" id="ARBA00035292"/>
    </source>
</evidence>
<gene>
    <name evidence="7" type="primary">rplI</name>
    <name evidence="10" type="ORF">SAMN02910343_01084</name>
</gene>
<dbReference type="GeneID" id="87756103"/>
<dbReference type="GO" id="GO:0003735">
    <property type="term" value="F:structural constituent of ribosome"/>
    <property type="evidence" value="ECO:0007669"/>
    <property type="project" value="InterPro"/>
</dbReference>
<sequence>MKVVLLQDVKKLGKRGDVIEVSSGYGRNVLIRQGLAVEGTKANLNTAHQRQESKEFKSQVAADEAEIMASQLKKVKLVIKVQTGEDGRVFGSVTARDISEALKQQYKFDFDKKKIMLDQPIKAVGEYDVDLWVHPKVKGTIHVSVVAE</sequence>
<keyword evidence="5 7" id="KW-0687">Ribonucleoprotein</keyword>
<evidence type="ECO:0000256" key="1">
    <source>
        <dbReference type="ARBA" id="ARBA00010605"/>
    </source>
</evidence>
<keyword evidence="3 7" id="KW-0694">RNA-binding</keyword>
<reference evidence="10 11" key="1">
    <citation type="submission" date="2016-10" db="EMBL/GenBank/DDBJ databases">
        <authorList>
            <person name="de Groot N.N."/>
        </authorList>
    </citation>
    <scope>NUCLEOTIDE SEQUENCE [LARGE SCALE GENOMIC DNA]</scope>
    <source>
        <strain evidence="10 11">DSM 15230</strain>
    </source>
</reference>
<accession>A0A1G5W3D2</accession>
<dbReference type="InterPro" id="IPR036791">
    <property type="entry name" value="Ribosomal_bL9_C_sf"/>
</dbReference>
<keyword evidence="11" id="KW-1185">Reference proteome</keyword>
<evidence type="ECO:0000259" key="8">
    <source>
        <dbReference type="Pfam" id="PF01281"/>
    </source>
</evidence>